<evidence type="ECO:0000256" key="2">
    <source>
        <dbReference type="PROSITE-ProRule" id="PRU00335"/>
    </source>
</evidence>
<keyword evidence="1 2" id="KW-0238">DNA-binding</keyword>
<feature type="DNA-binding region" description="H-T-H motif" evidence="2">
    <location>
        <begin position="41"/>
        <end position="60"/>
    </location>
</feature>
<proteinExistence type="predicted"/>
<protein>
    <submittedName>
        <fullName evidence="4">TetR family transcriptional regulator</fullName>
    </submittedName>
</protein>
<dbReference type="Gene3D" id="1.10.357.10">
    <property type="entry name" value="Tetracycline Repressor, domain 2"/>
    <property type="match status" value="1"/>
</dbReference>
<evidence type="ECO:0000313" key="5">
    <source>
        <dbReference type="Proteomes" id="UP001320544"/>
    </source>
</evidence>
<dbReference type="Pfam" id="PF17929">
    <property type="entry name" value="TetR_C_34"/>
    <property type="match status" value="1"/>
</dbReference>
<dbReference type="InterPro" id="IPR001647">
    <property type="entry name" value="HTH_TetR"/>
</dbReference>
<sequence length="239" mass="26559">MPKADGSFKRARTDEQKQARMEAILLAADTLLDVHAYRDITMTMIADGLGFSRANLVHYVATKEEIFLRLYVRDIEALAADVAVYQRNEAQRIPADAESGEDDGGGAFERFARFFATACMRRRNFGRIGALLTTIIETNVDVEALTACKRRIYAAAETAATQIARLFGFLAPSSAMELIMATTHYVSGLYPAAHPKPEQIEAMRNCGIIGCEETAQPFEPALERFLVVQLTGYRELARR</sequence>
<evidence type="ECO:0000313" key="4">
    <source>
        <dbReference type="EMBL" id="BDE95455.1"/>
    </source>
</evidence>
<name>A0ABM7WGY1_9ACTN</name>
<dbReference type="PROSITE" id="PS50977">
    <property type="entry name" value="HTH_TETR_2"/>
    <property type="match status" value="1"/>
</dbReference>
<dbReference type="InterPro" id="IPR041483">
    <property type="entry name" value="TetR_C_34"/>
</dbReference>
<reference evidence="4 5" key="1">
    <citation type="submission" date="2022-01" db="EMBL/GenBank/DDBJ databases">
        <title>Novel bile acid biosynthetic pathways are enriched in the microbiome of centenarians.</title>
        <authorList>
            <person name="Sato Y."/>
            <person name="Atarashi K."/>
            <person name="Plichta R.D."/>
            <person name="Arai Y."/>
            <person name="Sasajima S."/>
            <person name="Kearney M.S."/>
            <person name="Suda W."/>
            <person name="Takeshita K."/>
            <person name="Sasaki T."/>
            <person name="Okamoto S."/>
            <person name="Skelly N.A."/>
            <person name="Okamura Y."/>
            <person name="Vlamakis H."/>
            <person name="Li Y."/>
            <person name="Tanoue T."/>
            <person name="Takei H."/>
            <person name="Nittono H."/>
            <person name="Narushima S."/>
            <person name="Irie J."/>
            <person name="Itoh H."/>
            <person name="Moriya K."/>
            <person name="Sugiura Y."/>
            <person name="Suematsu M."/>
            <person name="Moritoki N."/>
            <person name="Shibata S."/>
            <person name="Littman R.D."/>
            <person name="Fischbach A.M."/>
            <person name="Uwamino Y."/>
            <person name="Inoue T."/>
            <person name="Honda A."/>
            <person name="Hattori M."/>
            <person name="Murai T."/>
            <person name="Xavier J.R."/>
            <person name="Hirose N."/>
            <person name="Honda K."/>
        </authorList>
    </citation>
    <scope>NUCLEOTIDE SEQUENCE [LARGE SCALE GENOMIC DNA]</scope>
    <source>
        <strain evidence="4 5">CE91-St30</strain>
    </source>
</reference>
<evidence type="ECO:0000259" key="3">
    <source>
        <dbReference type="PROSITE" id="PS50977"/>
    </source>
</evidence>
<dbReference type="EMBL" id="AP025564">
    <property type="protein sequence ID" value="BDE95455.1"/>
    <property type="molecule type" value="Genomic_DNA"/>
</dbReference>
<feature type="domain" description="HTH tetR-type" evidence="3">
    <location>
        <begin position="18"/>
        <end position="78"/>
    </location>
</feature>
<dbReference type="InterPro" id="IPR009057">
    <property type="entry name" value="Homeodomain-like_sf"/>
</dbReference>
<dbReference type="SUPFAM" id="SSF46689">
    <property type="entry name" value="Homeodomain-like"/>
    <property type="match status" value="1"/>
</dbReference>
<organism evidence="4 5">
    <name type="scientific">Raoultibacter timonensis</name>
    <dbReference type="NCBI Taxonomy" id="1907662"/>
    <lineage>
        <taxon>Bacteria</taxon>
        <taxon>Bacillati</taxon>
        <taxon>Actinomycetota</taxon>
        <taxon>Coriobacteriia</taxon>
        <taxon>Eggerthellales</taxon>
        <taxon>Eggerthellaceae</taxon>
        <taxon>Raoultibacter</taxon>
    </lineage>
</organism>
<dbReference type="Proteomes" id="UP001320544">
    <property type="component" value="Chromosome"/>
</dbReference>
<evidence type="ECO:0000256" key="1">
    <source>
        <dbReference type="ARBA" id="ARBA00023125"/>
    </source>
</evidence>
<gene>
    <name evidence="4" type="ORF">CE91St30_07880</name>
</gene>
<accession>A0ABM7WGY1</accession>
<dbReference type="RefSeq" id="WP_102378921.1">
    <property type="nucleotide sequence ID" value="NZ_AP025564.1"/>
</dbReference>
<keyword evidence="5" id="KW-1185">Reference proteome</keyword>